<accession>A0A0R0LR68</accession>
<keyword evidence="4" id="KW-0067">ATP-binding</keyword>
<dbReference type="GO" id="GO:0006529">
    <property type="term" value="P:asparagine biosynthetic process"/>
    <property type="evidence" value="ECO:0007669"/>
    <property type="project" value="InterPro"/>
</dbReference>
<dbReference type="OrthoDB" id="2191791at2759"/>
<keyword evidence="6" id="KW-1185">Reference proteome</keyword>
<reference evidence="5 6" key="1">
    <citation type="submission" date="2015-07" db="EMBL/GenBank/DDBJ databases">
        <title>The genome of Pseudoloma neurophilia, a relevant intracellular parasite of the zebrafish.</title>
        <authorList>
            <person name="Ndikumana S."/>
            <person name="Pelin A."/>
            <person name="Sanders J."/>
            <person name="Corradi N."/>
        </authorList>
    </citation>
    <scope>NUCLEOTIDE SEQUENCE [LARGE SCALE GENOMIC DNA]</scope>
    <source>
        <strain evidence="5 6">MK1</strain>
    </source>
</reference>
<evidence type="ECO:0000256" key="3">
    <source>
        <dbReference type="ARBA" id="ARBA00022741"/>
    </source>
</evidence>
<feature type="non-terminal residue" evidence="5">
    <location>
        <position position="176"/>
    </location>
</feature>
<dbReference type="PANTHER" id="PTHR30073">
    <property type="entry name" value="ASPARTATE--AMMONIA LIGASE"/>
    <property type="match status" value="1"/>
</dbReference>
<dbReference type="EMBL" id="LGUB01001562">
    <property type="protein sequence ID" value="KRH91752.1"/>
    <property type="molecule type" value="Genomic_DNA"/>
</dbReference>
<dbReference type="AlphaFoldDB" id="A0A0R0LR68"/>
<evidence type="ECO:0000256" key="4">
    <source>
        <dbReference type="ARBA" id="ARBA00022840"/>
    </source>
</evidence>
<keyword evidence="1" id="KW-0963">Cytoplasm</keyword>
<organism evidence="5 6">
    <name type="scientific">Pseudoloma neurophilia</name>
    <dbReference type="NCBI Taxonomy" id="146866"/>
    <lineage>
        <taxon>Eukaryota</taxon>
        <taxon>Fungi</taxon>
        <taxon>Fungi incertae sedis</taxon>
        <taxon>Microsporidia</taxon>
        <taxon>Pseudoloma</taxon>
    </lineage>
</organism>
<evidence type="ECO:0000256" key="2">
    <source>
        <dbReference type="ARBA" id="ARBA00022598"/>
    </source>
</evidence>
<name>A0A0R0LR68_9MICR</name>
<dbReference type="Pfam" id="PF03590">
    <property type="entry name" value="AsnA"/>
    <property type="match status" value="1"/>
</dbReference>
<dbReference type="Proteomes" id="UP000051530">
    <property type="component" value="Unassembled WGS sequence"/>
</dbReference>
<dbReference type="GO" id="GO:0005829">
    <property type="term" value="C:cytosol"/>
    <property type="evidence" value="ECO:0007669"/>
    <property type="project" value="TreeGrafter"/>
</dbReference>
<comment type="caution">
    <text evidence="5">The sequence shown here is derived from an EMBL/GenBank/DDBJ whole genome shotgun (WGS) entry which is preliminary data.</text>
</comment>
<dbReference type="PANTHER" id="PTHR30073:SF5">
    <property type="entry name" value="ASPARTATE--AMMONIA LIGASE"/>
    <property type="match status" value="1"/>
</dbReference>
<dbReference type="SUPFAM" id="SSF55681">
    <property type="entry name" value="Class II aaRS and biotin synthetases"/>
    <property type="match status" value="1"/>
</dbReference>
<gene>
    <name evidence="5" type="ORF">M153_278640001</name>
</gene>
<proteinExistence type="predicted"/>
<dbReference type="Gene3D" id="3.30.930.10">
    <property type="entry name" value="Bira Bifunctional Protein, Domain 2"/>
    <property type="match status" value="1"/>
</dbReference>
<dbReference type="GO" id="GO:0004071">
    <property type="term" value="F:aspartate-ammonia ligase activity"/>
    <property type="evidence" value="ECO:0007669"/>
    <property type="project" value="InterPro"/>
</dbReference>
<feature type="non-terminal residue" evidence="5">
    <location>
        <position position="1"/>
    </location>
</feature>
<protein>
    <submittedName>
        <fullName evidence="5">Putative Aspartate--ammonia ligase protein</fullName>
    </submittedName>
</protein>
<evidence type="ECO:0000313" key="5">
    <source>
        <dbReference type="EMBL" id="KRH91752.1"/>
    </source>
</evidence>
<evidence type="ECO:0000313" key="6">
    <source>
        <dbReference type="Proteomes" id="UP000051530"/>
    </source>
</evidence>
<sequence length="176" mass="20998">NFMNFHIFTPRQMIFSDQKKMDTYLDTQKTIGTISEEFSRTLGENLNLTKVTAPIYLEDVSLSDTLDGKQRLIEIDFKGGKKGYILHSLAKWKRYILYKYNFSAQTGILTDMMAIRRDEDIDKLHSYFVDQWDWEMAIRKEDRTIDFLKKTVNKIYDAFLTVDKKLYEKHKINRKL</sequence>
<evidence type="ECO:0000256" key="1">
    <source>
        <dbReference type="ARBA" id="ARBA00022490"/>
    </source>
</evidence>
<keyword evidence="2 5" id="KW-0436">Ligase</keyword>
<dbReference type="InterPro" id="IPR045864">
    <property type="entry name" value="aa-tRNA-synth_II/BPL/LPL"/>
</dbReference>
<keyword evidence="3" id="KW-0547">Nucleotide-binding</keyword>
<dbReference type="VEuPathDB" id="MicrosporidiaDB:M153_278640001"/>
<dbReference type="InterPro" id="IPR004618">
    <property type="entry name" value="AsnA"/>
</dbReference>
<dbReference type="GO" id="GO:0005524">
    <property type="term" value="F:ATP binding"/>
    <property type="evidence" value="ECO:0007669"/>
    <property type="project" value="UniProtKB-KW"/>
</dbReference>